<dbReference type="GO" id="GO:0004029">
    <property type="term" value="F:aldehyde dehydrogenase (NAD+) activity"/>
    <property type="evidence" value="ECO:0007669"/>
    <property type="project" value="UniProtKB-ARBA"/>
</dbReference>
<organism evidence="4 5">
    <name type="scientific">Tetracentron sinense</name>
    <name type="common">Spur-leaf</name>
    <dbReference type="NCBI Taxonomy" id="13715"/>
    <lineage>
        <taxon>Eukaryota</taxon>
        <taxon>Viridiplantae</taxon>
        <taxon>Streptophyta</taxon>
        <taxon>Embryophyta</taxon>
        <taxon>Tracheophyta</taxon>
        <taxon>Spermatophyta</taxon>
        <taxon>Magnoliopsida</taxon>
        <taxon>Trochodendrales</taxon>
        <taxon>Trochodendraceae</taxon>
        <taxon>Tetracentron</taxon>
    </lineage>
</organism>
<evidence type="ECO:0000256" key="1">
    <source>
        <dbReference type="ARBA" id="ARBA00009986"/>
    </source>
</evidence>
<dbReference type="PANTHER" id="PTHR43860">
    <property type="entry name" value="BETAINE ALDEHYDE DEHYDROGENASE"/>
    <property type="match status" value="1"/>
</dbReference>
<dbReference type="AlphaFoldDB" id="A0A835D4F5"/>
<dbReference type="PANTHER" id="PTHR43860:SF2">
    <property type="entry name" value="BETAINE ALDEHYDE DEHYDROGENASE-RELATED"/>
    <property type="match status" value="1"/>
</dbReference>
<proteinExistence type="inferred from homology"/>
<keyword evidence="2" id="KW-0520">NAD</keyword>
<reference evidence="4 5" key="1">
    <citation type="submission" date="2020-04" db="EMBL/GenBank/DDBJ databases">
        <title>Plant Genome Project.</title>
        <authorList>
            <person name="Zhang R.-G."/>
        </authorList>
    </citation>
    <scope>NUCLEOTIDE SEQUENCE [LARGE SCALE GENOMIC DNA]</scope>
    <source>
        <strain evidence="4">YNK0</strain>
        <tissue evidence="4">Leaf</tissue>
    </source>
</reference>
<dbReference type="InterPro" id="IPR015590">
    <property type="entry name" value="Aldehyde_DH_dom"/>
</dbReference>
<comment type="similarity">
    <text evidence="1">Belongs to the aldehyde dehydrogenase family.</text>
</comment>
<evidence type="ECO:0000313" key="5">
    <source>
        <dbReference type="Proteomes" id="UP000655225"/>
    </source>
</evidence>
<sequence length="205" mass="23087">MLSRQIFFFRCVHDVLGISTTLKDQPSQIFGAFEYSSLLKEDEFHRLADAIICDGTTRKIRGNTRNPVTYNHLDRDLQDFKLHELRPTCNNNSCLCLALKSGGCFLVVDCGKPLDEAAWDILNVSACFEYYADLAEALDARQKASVSLSMQTFKSHVLKEPIGVVGLITPWYLLLLFIDHLFGFCFLVVSQIALLRLINSRSSAS</sequence>
<dbReference type="InterPro" id="IPR016161">
    <property type="entry name" value="Ald_DH/histidinol_DH"/>
</dbReference>
<protein>
    <recommendedName>
        <fullName evidence="3">Aldehyde dehydrogenase domain-containing protein</fullName>
    </recommendedName>
</protein>
<evidence type="ECO:0000313" key="4">
    <source>
        <dbReference type="EMBL" id="KAF8390118.1"/>
    </source>
</evidence>
<evidence type="ECO:0000256" key="2">
    <source>
        <dbReference type="ARBA" id="ARBA00023027"/>
    </source>
</evidence>
<dbReference type="OrthoDB" id="310895at2759"/>
<dbReference type="Gene3D" id="3.40.605.10">
    <property type="entry name" value="Aldehyde Dehydrogenase, Chain A, domain 1"/>
    <property type="match status" value="1"/>
</dbReference>
<keyword evidence="5" id="KW-1185">Reference proteome</keyword>
<dbReference type="SUPFAM" id="SSF53720">
    <property type="entry name" value="ALDH-like"/>
    <property type="match status" value="1"/>
</dbReference>
<dbReference type="Pfam" id="PF00171">
    <property type="entry name" value="Aldedh"/>
    <property type="match status" value="1"/>
</dbReference>
<feature type="domain" description="Aldehyde dehydrogenase" evidence="3">
    <location>
        <begin position="106"/>
        <end position="171"/>
    </location>
</feature>
<dbReference type="Proteomes" id="UP000655225">
    <property type="component" value="Unassembled WGS sequence"/>
</dbReference>
<comment type="caution">
    <text evidence="4">The sequence shown here is derived from an EMBL/GenBank/DDBJ whole genome shotgun (WGS) entry which is preliminary data.</text>
</comment>
<accession>A0A835D4F5</accession>
<dbReference type="InterPro" id="IPR016162">
    <property type="entry name" value="Ald_DH_N"/>
</dbReference>
<dbReference type="EMBL" id="JABCRI010000018">
    <property type="protein sequence ID" value="KAF8390118.1"/>
    <property type="molecule type" value="Genomic_DNA"/>
</dbReference>
<gene>
    <name evidence="4" type="ORF">HHK36_024640</name>
</gene>
<name>A0A835D4F5_TETSI</name>
<evidence type="ECO:0000259" key="3">
    <source>
        <dbReference type="Pfam" id="PF00171"/>
    </source>
</evidence>